<dbReference type="InterPro" id="IPR019287">
    <property type="entry name" value="Hday_junct_resolvase-rel_dom"/>
</dbReference>
<reference evidence="3" key="1">
    <citation type="submission" date="2021-01" db="EMBL/GenBank/DDBJ databases">
        <title>Active Sulfur Cycling in an Early Earth Analoge.</title>
        <authorList>
            <person name="Hahn C.R."/>
            <person name="Youssef N.H."/>
            <person name="Elshahed M."/>
        </authorList>
    </citation>
    <scope>NUCLEOTIDE SEQUENCE</scope>
    <source>
        <strain evidence="3">Zod_Metabat.1151</strain>
    </source>
</reference>
<evidence type="ECO:0000313" key="3">
    <source>
        <dbReference type="EMBL" id="MBN2066969.1"/>
    </source>
</evidence>
<proteinExistence type="predicted"/>
<protein>
    <recommendedName>
        <fullName evidence="2">Holliday junction resolvase-related domain-containing protein</fullName>
    </recommendedName>
</protein>
<accession>A0A938YML2</accession>
<keyword evidence="1" id="KW-0472">Membrane</keyword>
<dbReference type="Pfam" id="PF10107">
    <property type="entry name" value="Endonuc_Holl"/>
    <property type="match status" value="1"/>
</dbReference>
<dbReference type="Proteomes" id="UP000809243">
    <property type="component" value="Unassembled WGS sequence"/>
</dbReference>
<organism evidence="3 4">
    <name type="scientific">Candidatus Iainarchaeum sp</name>
    <dbReference type="NCBI Taxonomy" id="3101447"/>
    <lineage>
        <taxon>Archaea</taxon>
        <taxon>Candidatus Iainarchaeota</taxon>
        <taxon>Candidatus Iainarchaeia</taxon>
        <taxon>Candidatus Iainarchaeales</taxon>
        <taxon>Candidatus Iainarchaeaceae</taxon>
        <taxon>Candidatus Iainarchaeum</taxon>
    </lineage>
</organism>
<name>A0A938YML2_9ARCH</name>
<keyword evidence="1" id="KW-1133">Transmembrane helix</keyword>
<feature type="domain" description="Holliday junction resolvase-related" evidence="2">
    <location>
        <begin position="38"/>
        <end position="117"/>
    </location>
</feature>
<evidence type="ECO:0000259" key="2">
    <source>
        <dbReference type="Pfam" id="PF10107"/>
    </source>
</evidence>
<dbReference type="EMBL" id="JAFGDB010000012">
    <property type="protein sequence ID" value="MBN2066969.1"/>
    <property type="molecule type" value="Genomic_DNA"/>
</dbReference>
<feature type="transmembrane region" description="Helical" evidence="1">
    <location>
        <begin position="6"/>
        <end position="25"/>
    </location>
</feature>
<evidence type="ECO:0000313" key="4">
    <source>
        <dbReference type="Proteomes" id="UP000809243"/>
    </source>
</evidence>
<dbReference type="AlphaFoldDB" id="A0A938YML2"/>
<gene>
    <name evidence="3" type="ORF">JW744_00700</name>
</gene>
<comment type="caution">
    <text evidence="3">The sequence shown here is derived from an EMBL/GenBank/DDBJ whole genome shotgun (WGS) entry which is preliminary data.</text>
</comment>
<keyword evidence="1" id="KW-0812">Transmembrane</keyword>
<evidence type="ECO:0000256" key="1">
    <source>
        <dbReference type="SAM" id="Phobius"/>
    </source>
</evidence>
<sequence length="119" mass="13686">MLAEFLAIAVFVLAVLVIFLLGKLFSLKEALSDLRFQKSSQSVKYGKMTEQFMPFLSEFPFDTEGFRFLGSPIDGIAFGDDEITFCEFKSGKSTLNERQKRVKAIVEAKRVKWREFNLR</sequence>